<dbReference type="Proteomes" id="UP001597012">
    <property type="component" value="Unassembled WGS sequence"/>
</dbReference>
<proteinExistence type="predicted"/>
<comment type="caution">
    <text evidence="2">The sequence shown here is derived from an EMBL/GenBank/DDBJ whole genome shotgun (WGS) entry which is preliminary data.</text>
</comment>
<protein>
    <submittedName>
        <fullName evidence="2">Uncharacterized protein</fullName>
    </submittedName>
</protein>
<gene>
    <name evidence="2" type="ORF">ACFQZJ_01300</name>
</gene>
<name>A0ABW3AYX5_9FLAO</name>
<evidence type="ECO:0000256" key="1">
    <source>
        <dbReference type="SAM" id="Phobius"/>
    </source>
</evidence>
<dbReference type="EMBL" id="JBHTHY010000003">
    <property type="protein sequence ID" value="MFD0796080.1"/>
    <property type="molecule type" value="Genomic_DNA"/>
</dbReference>
<organism evidence="2 3">
    <name type="scientific">Maribacter chungangensis</name>
    <dbReference type="NCBI Taxonomy" id="1069117"/>
    <lineage>
        <taxon>Bacteria</taxon>
        <taxon>Pseudomonadati</taxon>
        <taxon>Bacteroidota</taxon>
        <taxon>Flavobacteriia</taxon>
        <taxon>Flavobacteriales</taxon>
        <taxon>Flavobacteriaceae</taxon>
        <taxon>Maribacter</taxon>
    </lineage>
</organism>
<evidence type="ECO:0000313" key="3">
    <source>
        <dbReference type="Proteomes" id="UP001597012"/>
    </source>
</evidence>
<sequence length="112" mass="12803">MAEILEEEGVGELFALQIHHSLCNFVYMKLKYIITIIVLASLGSIIYGYTLDAEEQALAHKYIGGGTLGLFLLAMPLFLYKESKTRNWDDYMLNEKNVRKMQGRPPKDSEDK</sequence>
<keyword evidence="1" id="KW-0812">Transmembrane</keyword>
<reference evidence="3" key="1">
    <citation type="journal article" date="2019" name="Int. J. Syst. Evol. Microbiol.">
        <title>The Global Catalogue of Microorganisms (GCM) 10K type strain sequencing project: providing services to taxonomists for standard genome sequencing and annotation.</title>
        <authorList>
            <consortium name="The Broad Institute Genomics Platform"/>
            <consortium name="The Broad Institute Genome Sequencing Center for Infectious Disease"/>
            <person name="Wu L."/>
            <person name="Ma J."/>
        </authorList>
    </citation>
    <scope>NUCLEOTIDE SEQUENCE [LARGE SCALE GENOMIC DNA]</scope>
    <source>
        <strain evidence="3">CCUG 61948</strain>
    </source>
</reference>
<keyword evidence="1" id="KW-0472">Membrane</keyword>
<feature type="transmembrane region" description="Helical" evidence="1">
    <location>
        <begin position="62"/>
        <end position="80"/>
    </location>
</feature>
<keyword evidence="3" id="KW-1185">Reference proteome</keyword>
<feature type="transmembrane region" description="Helical" evidence="1">
    <location>
        <begin position="30"/>
        <end position="50"/>
    </location>
</feature>
<accession>A0ABW3AYX5</accession>
<keyword evidence="1" id="KW-1133">Transmembrane helix</keyword>
<evidence type="ECO:0000313" key="2">
    <source>
        <dbReference type="EMBL" id="MFD0796080.1"/>
    </source>
</evidence>
<dbReference type="RefSeq" id="WP_379931750.1">
    <property type="nucleotide sequence ID" value="NZ_JBHTHY010000003.1"/>
</dbReference>